<organism evidence="2 3">
    <name type="scientific">Armillaria luteobubalina</name>
    <dbReference type="NCBI Taxonomy" id="153913"/>
    <lineage>
        <taxon>Eukaryota</taxon>
        <taxon>Fungi</taxon>
        <taxon>Dikarya</taxon>
        <taxon>Basidiomycota</taxon>
        <taxon>Agaricomycotina</taxon>
        <taxon>Agaricomycetes</taxon>
        <taxon>Agaricomycetidae</taxon>
        <taxon>Agaricales</taxon>
        <taxon>Marasmiineae</taxon>
        <taxon>Physalacriaceae</taxon>
        <taxon>Armillaria</taxon>
    </lineage>
</organism>
<dbReference type="EMBL" id="JAUEPU010000006">
    <property type="protein sequence ID" value="KAK0501347.1"/>
    <property type="molecule type" value="Genomic_DNA"/>
</dbReference>
<evidence type="ECO:0000313" key="3">
    <source>
        <dbReference type="Proteomes" id="UP001175228"/>
    </source>
</evidence>
<gene>
    <name evidence="2" type="ORF">EDD18DRAFT_1347434</name>
</gene>
<accession>A0AA39QEB5</accession>
<dbReference type="AlphaFoldDB" id="A0AA39QEB5"/>
<protein>
    <submittedName>
        <fullName evidence="2">Uncharacterized protein</fullName>
    </submittedName>
</protein>
<evidence type="ECO:0000313" key="2">
    <source>
        <dbReference type="EMBL" id="KAK0501347.1"/>
    </source>
</evidence>
<comment type="caution">
    <text evidence="2">The sequence shown here is derived from an EMBL/GenBank/DDBJ whole genome shotgun (WGS) entry which is preliminary data.</text>
</comment>
<reference evidence="2" key="1">
    <citation type="submission" date="2023-06" db="EMBL/GenBank/DDBJ databases">
        <authorList>
            <consortium name="Lawrence Berkeley National Laboratory"/>
            <person name="Ahrendt S."/>
            <person name="Sahu N."/>
            <person name="Indic B."/>
            <person name="Wong-Bajracharya J."/>
            <person name="Merenyi Z."/>
            <person name="Ke H.-M."/>
            <person name="Monk M."/>
            <person name="Kocsube S."/>
            <person name="Drula E."/>
            <person name="Lipzen A."/>
            <person name="Balint B."/>
            <person name="Henrissat B."/>
            <person name="Andreopoulos B."/>
            <person name="Martin F.M."/>
            <person name="Harder C.B."/>
            <person name="Rigling D."/>
            <person name="Ford K.L."/>
            <person name="Foster G.D."/>
            <person name="Pangilinan J."/>
            <person name="Papanicolaou A."/>
            <person name="Barry K."/>
            <person name="LaButti K."/>
            <person name="Viragh M."/>
            <person name="Koriabine M."/>
            <person name="Yan M."/>
            <person name="Riley R."/>
            <person name="Champramary S."/>
            <person name="Plett K.L."/>
            <person name="Tsai I.J."/>
            <person name="Slot J."/>
            <person name="Sipos G."/>
            <person name="Plett J."/>
            <person name="Nagy L.G."/>
            <person name="Grigoriev I.V."/>
        </authorList>
    </citation>
    <scope>NUCLEOTIDE SEQUENCE</scope>
    <source>
        <strain evidence="2">HWK02</strain>
    </source>
</reference>
<dbReference type="Proteomes" id="UP001175228">
    <property type="component" value="Unassembled WGS sequence"/>
</dbReference>
<evidence type="ECO:0000256" key="1">
    <source>
        <dbReference type="SAM" id="MobiDB-lite"/>
    </source>
</evidence>
<proteinExistence type="predicted"/>
<feature type="compositionally biased region" description="Gly residues" evidence="1">
    <location>
        <begin position="102"/>
        <end position="124"/>
    </location>
</feature>
<sequence length="139" mass="15746">MTEGNMDFPYWLLRLAKRCVAAGCPHFTLEVEEGHYGNFFNPFESCVQDGRICIIKKDCGGLIIEQDEEESEEWPGWGDGEARPEDEVEDLDDGWDDIWGDSGWGDGLGDSGWGEGWGESGWGDGMRDREEYPFDVWPV</sequence>
<keyword evidence="3" id="KW-1185">Reference proteome</keyword>
<feature type="region of interest" description="Disordered" evidence="1">
    <location>
        <begin position="68"/>
        <end position="129"/>
    </location>
</feature>
<feature type="compositionally biased region" description="Acidic residues" evidence="1">
    <location>
        <begin position="86"/>
        <end position="99"/>
    </location>
</feature>
<name>A0AA39QEB5_9AGAR</name>